<feature type="compositionally biased region" description="Basic residues" evidence="1">
    <location>
        <begin position="45"/>
        <end position="65"/>
    </location>
</feature>
<evidence type="ECO:0000256" key="1">
    <source>
        <dbReference type="SAM" id="MobiDB-lite"/>
    </source>
</evidence>
<evidence type="ECO:0000313" key="3">
    <source>
        <dbReference type="Proteomes" id="UP000479710"/>
    </source>
</evidence>
<feature type="region of interest" description="Disordered" evidence="1">
    <location>
        <begin position="45"/>
        <end position="76"/>
    </location>
</feature>
<keyword evidence="3" id="KW-1185">Reference proteome</keyword>
<accession>A0A6G1F0Z9</accession>
<organism evidence="2 3">
    <name type="scientific">Oryza meyeriana var. granulata</name>
    <dbReference type="NCBI Taxonomy" id="110450"/>
    <lineage>
        <taxon>Eukaryota</taxon>
        <taxon>Viridiplantae</taxon>
        <taxon>Streptophyta</taxon>
        <taxon>Embryophyta</taxon>
        <taxon>Tracheophyta</taxon>
        <taxon>Spermatophyta</taxon>
        <taxon>Magnoliopsida</taxon>
        <taxon>Liliopsida</taxon>
        <taxon>Poales</taxon>
        <taxon>Poaceae</taxon>
        <taxon>BOP clade</taxon>
        <taxon>Oryzoideae</taxon>
        <taxon>Oryzeae</taxon>
        <taxon>Oryzinae</taxon>
        <taxon>Oryza</taxon>
        <taxon>Oryza meyeriana</taxon>
    </lineage>
</organism>
<name>A0A6G1F0Z9_9ORYZ</name>
<proteinExistence type="predicted"/>
<protein>
    <submittedName>
        <fullName evidence="2">Uncharacterized protein</fullName>
    </submittedName>
</protein>
<dbReference type="AlphaFoldDB" id="A0A6G1F0Z9"/>
<dbReference type="EMBL" id="SPHZ02000002">
    <property type="protein sequence ID" value="KAF0930519.1"/>
    <property type="molecule type" value="Genomic_DNA"/>
</dbReference>
<gene>
    <name evidence="2" type="ORF">E2562_033257</name>
</gene>
<evidence type="ECO:0000313" key="2">
    <source>
        <dbReference type="EMBL" id="KAF0930519.1"/>
    </source>
</evidence>
<reference evidence="2 3" key="1">
    <citation type="submission" date="2019-11" db="EMBL/GenBank/DDBJ databases">
        <title>Whole genome sequence of Oryza granulata.</title>
        <authorList>
            <person name="Li W."/>
        </authorList>
    </citation>
    <scope>NUCLEOTIDE SEQUENCE [LARGE SCALE GENOMIC DNA]</scope>
    <source>
        <strain evidence="3">cv. Menghai</strain>
        <tissue evidence="2">Leaf</tissue>
    </source>
</reference>
<dbReference type="Proteomes" id="UP000479710">
    <property type="component" value="Unassembled WGS sequence"/>
</dbReference>
<comment type="caution">
    <text evidence="2">The sequence shown here is derived from an EMBL/GenBank/DDBJ whole genome shotgun (WGS) entry which is preliminary data.</text>
</comment>
<sequence length="76" mass="8263">MASWGVSAPGWLQDLAPTGVSLFEEDEILVLEFSGELLLGEVTRHPGRLSPSRRTRVCGGRRHGNVRLLPPPPPPP</sequence>